<evidence type="ECO:0000313" key="6">
    <source>
        <dbReference type="Proteomes" id="UP001418222"/>
    </source>
</evidence>
<dbReference type="Gene3D" id="3.40.850.10">
    <property type="entry name" value="Kinesin motor domain"/>
    <property type="match status" value="1"/>
</dbReference>
<evidence type="ECO:0000256" key="3">
    <source>
        <dbReference type="PROSITE-ProRule" id="PRU00283"/>
    </source>
</evidence>
<dbReference type="PANTHER" id="PTHR47972">
    <property type="entry name" value="KINESIN-LIKE PROTEIN KLP-3"/>
    <property type="match status" value="1"/>
</dbReference>
<dbReference type="InterPro" id="IPR027640">
    <property type="entry name" value="Kinesin-like_fam"/>
</dbReference>
<dbReference type="GO" id="GO:0003777">
    <property type="term" value="F:microtubule motor activity"/>
    <property type="evidence" value="ECO:0007669"/>
    <property type="project" value="InterPro"/>
</dbReference>
<evidence type="ECO:0000313" key="5">
    <source>
        <dbReference type="EMBL" id="KAK8950702.1"/>
    </source>
</evidence>
<feature type="domain" description="Kinesin motor" evidence="4">
    <location>
        <begin position="1"/>
        <end position="124"/>
    </location>
</feature>
<proteinExistence type="inferred from homology"/>
<dbReference type="SMART" id="SM00129">
    <property type="entry name" value="KISc"/>
    <property type="match status" value="1"/>
</dbReference>
<dbReference type="InterPro" id="IPR027417">
    <property type="entry name" value="P-loop_NTPase"/>
</dbReference>
<evidence type="ECO:0000259" key="4">
    <source>
        <dbReference type="PROSITE" id="PS50067"/>
    </source>
</evidence>
<comment type="similarity">
    <text evidence="3">Belongs to the TRAFAC class myosin-kinesin ATPase superfamily. Kinesin family.</text>
</comment>
<dbReference type="GO" id="GO:0007018">
    <property type="term" value="P:microtubule-based movement"/>
    <property type="evidence" value="ECO:0007669"/>
    <property type="project" value="InterPro"/>
</dbReference>
<dbReference type="PANTHER" id="PTHR47972:SF39">
    <property type="entry name" value="KINESIN-LIKE PROTEIN KIN-14I"/>
    <property type="match status" value="1"/>
</dbReference>
<dbReference type="GO" id="GO:0008017">
    <property type="term" value="F:microtubule binding"/>
    <property type="evidence" value="ECO:0007669"/>
    <property type="project" value="InterPro"/>
</dbReference>
<dbReference type="PROSITE" id="PS50067">
    <property type="entry name" value="KINESIN_MOTOR_2"/>
    <property type="match status" value="1"/>
</dbReference>
<reference evidence="5 6" key="1">
    <citation type="journal article" date="2022" name="Nat. Plants">
        <title>Genomes of leafy and leafless Platanthera orchids illuminate the evolution of mycoheterotrophy.</title>
        <authorList>
            <person name="Li M.H."/>
            <person name="Liu K.W."/>
            <person name="Li Z."/>
            <person name="Lu H.C."/>
            <person name="Ye Q.L."/>
            <person name="Zhang D."/>
            <person name="Wang J.Y."/>
            <person name="Li Y.F."/>
            <person name="Zhong Z.M."/>
            <person name="Liu X."/>
            <person name="Yu X."/>
            <person name="Liu D.K."/>
            <person name="Tu X.D."/>
            <person name="Liu B."/>
            <person name="Hao Y."/>
            <person name="Liao X.Y."/>
            <person name="Jiang Y.T."/>
            <person name="Sun W.H."/>
            <person name="Chen J."/>
            <person name="Chen Y.Q."/>
            <person name="Ai Y."/>
            <person name="Zhai J.W."/>
            <person name="Wu S.S."/>
            <person name="Zhou Z."/>
            <person name="Hsiao Y.Y."/>
            <person name="Wu W.L."/>
            <person name="Chen Y.Y."/>
            <person name="Lin Y.F."/>
            <person name="Hsu J.L."/>
            <person name="Li C.Y."/>
            <person name="Wang Z.W."/>
            <person name="Zhao X."/>
            <person name="Zhong W.Y."/>
            <person name="Ma X.K."/>
            <person name="Ma L."/>
            <person name="Huang J."/>
            <person name="Chen G.Z."/>
            <person name="Huang M.Z."/>
            <person name="Huang L."/>
            <person name="Peng D.H."/>
            <person name="Luo Y.B."/>
            <person name="Zou S.Q."/>
            <person name="Chen S.P."/>
            <person name="Lan S."/>
            <person name="Tsai W.C."/>
            <person name="Van de Peer Y."/>
            <person name="Liu Z.J."/>
        </authorList>
    </citation>
    <scope>NUCLEOTIDE SEQUENCE [LARGE SCALE GENOMIC DNA]</scope>
    <source>
        <strain evidence="5">Lor287</strain>
    </source>
</reference>
<name>A0AAP0BUC6_9ASPA</name>
<evidence type="ECO:0000256" key="2">
    <source>
        <dbReference type="ARBA" id="ARBA00023175"/>
    </source>
</evidence>
<dbReference type="Proteomes" id="UP001418222">
    <property type="component" value="Unassembled WGS sequence"/>
</dbReference>
<comment type="caution">
    <text evidence="3">Lacks conserved residue(s) required for the propagation of feature annotation.</text>
</comment>
<dbReference type="GO" id="GO:0005524">
    <property type="term" value="F:ATP binding"/>
    <property type="evidence" value="ECO:0007669"/>
    <property type="project" value="InterPro"/>
</dbReference>
<organism evidence="5 6">
    <name type="scientific">Platanthera zijinensis</name>
    <dbReference type="NCBI Taxonomy" id="2320716"/>
    <lineage>
        <taxon>Eukaryota</taxon>
        <taxon>Viridiplantae</taxon>
        <taxon>Streptophyta</taxon>
        <taxon>Embryophyta</taxon>
        <taxon>Tracheophyta</taxon>
        <taxon>Spermatophyta</taxon>
        <taxon>Magnoliopsida</taxon>
        <taxon>Liliopsida</taxon>
        <taxon>Asparagales</taxon>
        <taxon>Orchidaceae</taxon>
        <taxon>Orchidoideae</taxon>
        <taxon>Orchideae</taxon>
        <taxon>Orchidinae</taxon>
        <taxon>Platanthera</taxon>
    </lineage>
</organism>
<dbReference type="SUPFAM" id="SSF52540">
    <property type="entry name" value="P-loop containing nucleoside triphosphate hydrolases"/>
    <property type="match status" value="1"/>
</dbReference>
<dbReference type="InterPro" id="IPR001752">
    <property type="entry name" value="Kinesin_motor_dom"/>
</dbReference>
<protein>
    <submittedName>
        <fullName evidence="5">Kinesin-4</fullName>
    </submittedName>
</protein>
<dbReference type="EMBL" id="JBBWWQ010000003">
    <property type="protein sequence ID" value="KAK8950702.1"/>
    <property type="molecule type" value="Genomic_DNA"/>
</dbReference>
<evidence type="ECO:0000256" key="1">
    <source>
        <dbReference type="ARBA" id="ARBA00022701"/>
    </source>
</evidence>
<gene>
    <name evidence="5" type="primary">ATK4</name>
    <name evidence="5" type="ORF">KSP39_PZI003897</name>
</gene>
<keyword evidence="1" id="KW-0493">Microtubule</keyword>
<dbReference type="Pfam" id="PF00225">
    <property type="entry name" value="Kinesin"/>
    <property type="match status" value="1"/>
</dbReference>
<dbReference type="GO" id="GO:0005874">
    <property type="term" value="C:microtubule"/>
    <property type="evidence" value="ECO:0007669"/>
    <property type="project" value="UniProtKB-KW"/>
</dbReference>
<accession>A0AAP0BUC6</accession>
<keyword evidence="2" id="KW-0505">Motor protein</keyword>
<keyword evidence="6" id="KW-1185">Reference proteome</keyword>
<dbReference type="AlphaFoldDB" id="A0AAP0BUC6"/>
<comment type="caution">
    <text evidence="5">The sequence shown here is derived from an EMBL/GenBank/DDBJ whole genome shotgun (WGS) entry which is preliminary data.</text>
</comment>
<sequence length="245" mass="27122">MHLVDLAGSERVDKSEVTGERLREAQHINKSLSALGDVISALAQKSSHIPYRNSKLTQLLQDSLGKNLNSTKYSFLLSTNICSNSSFTSGGQAKTLMFVHISPEMDAVGETISTLKFAERVSTIELGAARLNKESVEATEHKEKVTSPTYIFHLKIFVKGETWHGALLCLGSDNTSTTRCLSKKLLDFFHGRRLEVVILSLSGYKEPHVKLLPPLRVNFSPSIFHVQSSVTTLFYLCTPNNKAQN</sequence>
<dbReference type="InterPro" id="IPR036961">
    <property type="entry name" value="Kinesin_motor_dom_sf"/>
</dbReference>